<dbReference type="Proteomes" id="UP000694888">
    <property type="component" value="Unplaced"/>
</dbReference>
<feature type="compositionally biased region" description="Gly residues" evidence="1">
    <location>
        <begin position="325"/>
        <end position="335"/>
    </location>
</feature>
<feature type="compositionally biased region" description="Basic residues" evidence="1">
    <location>
        <begin position="407"/>
        <end position="417"/>
    </location>
</feature>
<gene>
    <name evidence="3" type="primary">LOC101858091</name>
</gene>
<organism evidence="2 3">
    <name type="scientific">Aplysia californica</name>
    <name type="common">California sea hare</name>
    <dbReference type="NCBI Taxonomy" id="6500"/>
    <lineage>
        <taxon>Eukaryota</taxon>
        <taxon>Metazoa</taxon>
        <taxon>Spiralia</taxon>
        <taxon>Lophotrochozoa</taxon>
        <taxon>Mollusca</taxon>
        <taxon>Gastropoda</taxon>
        <taxon>Heterobranchia</taxon>
        <taxon>Euthyneura</taxon>
        <taxon>Tectipleura</taxon>
        <taxon>Aplysiida</taxon>
        <taxon>Aplysioidea</taxon>
        <taxon>Aplysiidae</taxon>
        <taxon>Aplysia</taxon>
    </lineage>
</organism>
<evidence type="ECO:0000313" key="2">
    <source>
        <dbReference type="Proteomes" id="UP000694888"/>
    </source>
</evidence>
<reference evidence="3" key="1">
    <citation type="submission" date="2025-08" db="UniProtKB">
        <authorList>
            <consortium name="RefSeq"/>
        </authorList>
    </citation>
    <scope>IDENTIFICATION</scope>
</reference>
<feature type="region of interest" description="Disordered" evidence="1">
    <location>
        <begin position="1"/>
        <end position="29"/>
    </location>
</feature>
<feature type="compositionally biased region" description="Polar residues" evidence="1">
    <location>
        <begin position="550"/>
        <end position="561"/>
    </location>
</feature>
<feature type="compositionally biased region" description="Polar residues" evidence="1">
    <location>
        <begin position="347"/>
        <end position="365"/>
    </location>
</feature>
<feature type="region of interest" description="Disordered" evidence="1">
    <location>
        <begin position="457"/>
        <end position="565"/>
    </location>
</feature>
<feature type="region of interest" description="Disordered" evidence="1">
    <location>
        <begin position="238"/>
        <end position="433"/>
    </location>
</feature>
<feature type="compositionally biased region" description="Acidic residues" evidence="1">
    <location>
        <begin position="718"/>
        <end position="734"/>
    </location>
</feature>
<accession>A0ABM0ZVF6</accession>
<sequence>MSWKCQRRPSALHSLMGEGKSGNSQGHSTASNSCGLVNYNSEISTGTNRELGKDANVDSYPLNWFIPKWGKSCDGMSGQRYSHKYKTCPGGMCDHDDMTVGGVRNGVTGQRRGKDVAPDDEAHVILHQDFYSQSGTETNACTSETYVPEEDERSHALHVQSARTEAGGDDVITSDGDLQENPGHFPIEDQEEVWRRQVDVGNPSPQYTCTAAENCAEHCPNAHKYVGGSCAETRESSSRTTDAWRSSQPRAVTSSLQRGSPAPLMSARSSFDGADKHGPDCYQMPIVGHQSASDHSLNVRDSPGSKNNVRTNGIHRNFDLDVSSNGGGGGRGNAGADGRVPSDNRGSRTSWRQNLQCCSATSSPGEPNYFDAGSSRTSNSYRSHRKSGKNTGPQYVMYMPDTEKDISKKKKKVRKNKQQQLQNHGTADTDNNMAKYSPLLSMACNKDYNVGKCTENGVKSGPRGTCLSAHTSRPPSQKPNHGTAPDSPSSTPIPESQHLPKCSEEKSLAPRGAPPSEKTQPRACKKGESTSFSGKTPDGKQQHGKKKSSRTASKGNASHQSLPHKHAMVDKSVHMRYFQQSMADGKTYVCKSNSLVELSQAQMEDVRALESAGPTKRRSLTPKQEEYMLFHGERGNCLLHSYHQQHYRHRSDSRPVYPEHGQYDSDLHFPPLLSLEKYLEGGKNTTGPKFEEDFTDIVLIENRSGANKLRTESRDWQEACDEETGVLLAEDSEEDKNRDSLSSAKNSGDLESGFHSQA</sequence>
<name>A0ABM0ZVF6_APLCA</name>
<proteinExistence type="predicted"/>
<evidence type="ECO:0000313" key="3">
    <source>
        <dbReference type="RefSeq" id="XP_012935304.1"/>
    </source>
</evidence>
<feature type="compositionally biased region" description="Polar residues" evidence="1">
    <location>
        <begin position="238"/>
        <end position="258"/>
    </location>
</feature>
<feature type="region of interest" description="Disordered" evidence="1">
    <location>
        <begin position="708"/>
        <end position="758"/>
    </location>
</feature>
<dbReference type="RefSeq" id="XP_012935304.1">
    <property type="nucleotide sequence ID" value="XM_013079850.2"/>
</dbReference>
<dbReference type="GeneID" id="101858091"/>
<feature type="compositionally biased region" description="Polar residues" evidence="1">
    <location>
        <begin position="423"/>
        <end position="433"/>
    </location>
</feature>
<keyword evidence="2" id="KW-1185">Reference proteome</keyword>
<protein>
    <submittedName>
        <fullName evidence="3">Uncharacterized protein LOC101858091</fullName>
    </submittedName>
</protein>
<feature type="compositionally biased region" description="Polar residues" evidence="1">
    <location>
        <begin position="468"/>
        <end position="494"/>
    </location>
</feature>
<evidence type="ECO:0000256" key="1">
    <source>
        <dbReference type="SAM" id="MobiDB-lite"/>
    </source>
</evidence>